<feature type="domain" description="Protein kinase" evidence="1">
    <location>
        <begin position="49"/>
        <end position="277"/>
    </location>
</feature>
<dbReference type="GO" id="GO:0005524">
    <property type="term" value="F:ATP binding"/>
    <property type="evidence" value="ECO:0007669"/>
    <property type="project" value="InterPro"/>
</dbReference>
<gene>
    <name evidence="2" type="ORF">Clacol_008646</name>
</gene>
<keyword evidence="3" id="KW-1185">Reference proteome</keyword>
<protein>
    <recommendedName>
        <fullName evidence="1">Protein kinase domain-containing protein</fullName>
    </recommendedName>
</protein>
<dbReference type="GO" id="GO:0004672">
    <property type="term" value="F:protein kinase activity"/>
    <property type="evidence" value="ECO:0007669"/>
    <property type="project" value="InterPro"/>
</dbReference>
<dbReference type="InterPro" id="IPR000719">
    <property type="entry name" value="Prot_kinase_dom"/>
</dbReference>
<dbReference type="InterPro" id="IPR011009">
    <property type="entry name" value="Kinase-like_dom_sf"/>
</dbReference>
<dbReference type="AlphaFoldDB" id="A0AAV5AL31"/>
<dbReference type="EMBL" id="BPWL01000009">
    <property type="protein sequence ID" value="GJJ14382.1"/>
    <property type="molecule type" value="Genomic_DNA"/>
</dbReference>
<evidence type="ECO:0000259" key="1">
    <source>
        <dbReference type="PROSITE" id="PS50011"/>
    </source>
</evidence>
<dbReference type="SUPFAM" id="SSF56112">
    <property type="entry name" value="Protein kinase-like (PK-like)"/>
    <property type="match status" value="1"/>
</dbReference>
<name>A0AAV5AL31_9AGAM</name>
<sequence length="277" mass="31605">MPISQTFSRGSSRPGRVCEFESGPFARSNGIPLRPPSDLPSPGHKHLSIALGDVLGKGRAGTVHCATLITPDYTDLPPLVAKVWRHRRSETIEREAWFYEELEKVQGIAVPRCYGLFQTHIEWGTEVLAWNNKIDPNEPSEDSMWMFTGVKEKTEEDPTLLSILLLERLGGRIPLRQADYTDIKSDVYEIYDDIGKLGIEHIDFRWSNILSVTEDSDHPPSKLICPNHGHAHQWRIIDFHLARKTNATPEYLHSCFDSHLRRLFNNAPYGITVEPWE</sequence>
<evidence type="ECO:0000313" key="3">
    <source>
        <dbReference type="Proteomes" id="UP001050691"/>
    </source>
</evidence>
<dbReference type="PROSITE" id="PS50011">
    <property type="entry name" value="PROTEIN_KINASE_DOM"/>
    <property type="match status" value="1"/>
</dbReference>
<evidence type="ECO:0000313" key="2">
    <source>
        <dbReference type="EMBL" id="GJJ14382.1"/>
    </source>
</evidence>
<dbReference type="Proteomes" id="UP001050691">
    <property type="component" value="Unassembled WGS sequence"/>
</dbReference>
<comment type="caution">
    <text evidence="2">The sequence shown here is derived from an EMBL/GenBank/DDBJ whole genome shotgun (WGS) entry which is preliminary data.</text>
</comment>
<organism evidence="2 3">
    <name type="scientific">Clathrus columnatus</name>
    <dbReference type="NCBI Taxonomy" id="1419009"/>
    <lineage>
        <taxon>Eukaryota</taxon>
        <taxon>Fungi</taxon>
        <taxon>Dikarya</taxon>
        <taxon>Basidiomycota</taxon>
        <taxon>Agaricomycotina</taxon>
        <taxon>Agaricomycetes</taxon>
        <taxon>Phallomycetidae</taxon>
        <taxon>Phallales</taxon>
        <taxon>Clathraceae</taxon>
        <taxon>Clathrus</taxon>
    </lineage>
</organism>
<reference evidence="2" key="1">
    <citation type="submission" date="2021-10" db="EMBL/GenBank/DDBJ databases">
        <title>De novo Genome Assembly of Clathrus columnatus (Basidiomycota, Fungi) Using Illumina and Nanopore Sequence Data.</title>
        <authorList>
            <person name="Ogiso-Tanaka E."/>
            <person name="Itagaki H."/>
            <person name="Hosoya T."/>
            <person name="Hosaka K."/>
        </authorList>
    </citation>
    <scope>NUCLEOTIDE SEQUENCE</scope>
    <source>
        <strain evidence="2">MO-923</strain>
    </source>
</reference>
<accession>A0AAV5AL31</accession>
<proteinExistence type="predicted"/>